<dbReference type="Proteomes" id="UP001431532">
    <property type="component" value="Unassembled WGS sequence"/>
</dbReference>
<dbReference type="InterPro" id="IPR009057">
    <property type="entry name" value="Homeodomain-like_sf"/>
</dbReference>
<gene>
    <name evidence="4" type="ORF">QJ521_03255</name>
</gene>
<sequence length="204" mass="24755">MPKETFLNLPETKRSSIMEAIQTIFLEKPNGRISVSDIVKKADIPRGSFYMYFDDLEDMFDYLLDFSLMAYEQEELERIVSKKMTFFEYMESALSKDIEFFQNYPHQKIVSKFMSNTHVNNFDYDRYLRRRHSFYANFFMQIDRSELEGLSDERIMYLYNFMIQFKMQMVQTVLRGRLTAEQVCDEYHWFIKIIKQGLINIEHE</sequence>
<protein>
    <submittedName>
        <fullName evidence="4">TetR/AcrR family transcriptional regulator</fullName>
    </submittedName>
</protein>
<name>A0AAW6UAA8_9MOLU</name>
<dbReference type="InterPro" id="IPR050624">
    <property type="entry name" value="HTH-type_Tx_Regulator"/>
</dbReference>
<dbReference type="PROSITE" id="PS50977">
    <property type="entry name" value="HTH_TETR_2"/>
    <property type="match status" value="1"/>
</dbReference>
<feature type="DNA-binding region" description="H-T-H motif" evidence="2">
    <location>
        <begin position="34"/>
        <end position="53"/>
    </location>
</feature>
<dbReference type="PANTHER" id="PTHR43479:SF11">
    <property type="entry name" value="ACREF_ENVCD OPERON REPRESSOR-RELATED"/>
    <property type="match status" value="1"/>
</dbReference>
<feature type="domain" description="HTH tetR-type" evidence="3">
    <location>
        <begin position="11"/>
        <end position="71"/>
    </location>
</feature>
<evidence type="ECO:0000259" key="3">
    <source>
        <dbReference type="PROSITE" id="PS50977"/>
    </source>
</evidence>
<dbReference type="SUPFAM" id="SSF46689">
    <property type="entry name" value="Homeodomain-like"/>
    <property type="match status" value="1"/>
</dbReference>
<evidence type="ECO:0000313" key="4">
    <source>
        <dbReference type="EMBL" id="MDI6452574.1"/>
    </source>
</evidence>
<evidence type="ECO:0000256" key="1">
    <source>
        <dbReference type="ARBA" id="ARBA00023125"/>
    </source>
</evidence>
<organism evidence="4 5">
    <name type="scientific">Peloplasma aerotolerans</name>
    <dbReference type="NCBI Taxonomy" id="3044389"/>
    <lineage>
        <taxon>Bacteria</taxon>
        <taxon>Bacillati</taxon>
        <taxon>Mycoplasmatota</taxon>
        <taxon>Mollicutes</taxon>
        <taxon>Acholeplasmatales</taxon>
        <taxon>Acholeplasmataceae</taxon>
        <taxon>Peloplasma</taxon>
    </lineage>
</organism>
<dbReference type="InterPro" id="IPR001647">
    <property type="entry name" value="HTH_TetR"/>
</dbReference>
<dbReference type="EMBL" id="JASCXW010000006">
    <property type="protein sequence ID" value="MDI6452574.1"/>
    <property type="molecule type" value="Genomic_DNA"/>
</dbReference>
<dbReference type="GO" id="GO:0003677">
    <property type="term" value="F:DNA binding"/>
    <property type="evidence" value="ECO:0007669"/>
    <property type="project" value="UniProtKB-UniRule"/>
</dbReference>
<reference evidence="4" key="1">
    <citation type="submission" date="2023-05" db="EMBL/GenBank/DDBJ databases">
        <title>Mariniplasma microaerophilum sp. nov., a novel anaerobic mollicute isolated from terrestrial mud volcano, Taman Peninsula, Russia.</title>
        <authorList>
            <person name="Khomyakova M.A."/>
            <person name="Merkel A.Y."/>
            <person name="Slobodkin A.I."/>
        </authorList>
    </citation>
    <scope>NUCLEOTIDE SEQUENCE</scope>
    <source>
        <strain evidence="4">M4Ah</strain>
    </source>
</reference>
<evidence type="ECO:0000313" key="5">
    <source>
        <dbReference type="Proteomes" id="UP001431532"/>
    </source>
</evidence>
<proteinExistence type="predicted"/>
<dbReference type="Pfam" id="PF00440">
    <property type="entry name" value="TetR_N"/>
    <property type="match status" value="1"/>
</dbReference>
<dbReference type="RefSeq" id="WP_282838990.1">
    <property type="nucleotide sequence ID" value="NZ_JASCXW010000006.1"/>
</dbReference>
<comment type="caution">
    <text evidence="4">The sequence shown here is derived from an EMBL/GenBank/DDBJ whole genome shotgun (WGS) entry which is preliminary data.</text>
</comment>
<keyword evidence="1 2" id="KW-0238">DNA-binding</keyword>
<accession>A0AAW6UAA8</accession>
<evidence type="ECO:0000256" key="2">
    <source>
        <dbReference type="PROSITE-ProRule" id="PRU00335"/>
    </source>
</evidence>
<dbReference type="AlphaFoldDB" id="A0AAW6UAA8"/>
<dbReference type="PANTHER" id="PTHR43479">
    <property type="entry name" value="ACREF/ENVCD OPERON REPRESSOR-RELATED"/>
    <property type="match status" value="1"/>
</dbReference>
<dbReference type="Gene3D" id="1.10.357.10">
    <property type="entry name" value="Tetracycline Repressor, domain 2"/>
    <property type="match status" value="1"/>
</dbReference>
<keyword evidence="5" id="KW-1185">Reference proteome</keyword>